<dbReference type="SMART" id="SM00580">
    <property type="entry name" value="PUG"/>
    <property type="match status" value="1"/>
</dbReference>
<dbReference type="EMBL" id="JBJQOH010000008">
    <property type="protein sequence ID" value="KAL3677044.1"/>
    <property type="molecule type" value="Genomic_DNA"/>
</dbReference>
<dbReference type="CDD" id="cd09212">
    <property type="entry name" value="PUB"/>
    <property type="match status" value="1"/>
</dbReference>
<protein>
    <recommendedName>
        <fullName evidence="7">UBX domain-containing protein</fullName>
    </recommendedName>
</protein>
<dbReference type="Pfam" id="PF09409">
    <property type="entry name" value="PUB"/>
    <property type="match status" value="1"/>
</dbReference>
<feature type="region of interest" description="Disordered" evidence="6">
    <location>
        <begin position="1"/>
        <end position="108"/>
    </location>
</feature>
<evidence type="ECO:0000313" key="8">
    <source>
        <dbReference type="EMBL" id="KAL3677044.1"/>
    </source>
</evidence>
<feature type="compositionally biased region" description="Polar residues" evidence="6">
    <location>
        <begin position="85"/>
        <end position="108"/>
    </location>
</feature>
<dbReference type="SMART" id="SM00734">
    <property type="entry name" value="ZnF_Rad18"/>
    <property type="match status" value="1"/>
</dbReference>
<dbReference type="InterPro" id="IPR018997">
    <property type="entry name" value="PUB_domain"/>
</dbReference>
<keyword evidence="4" id="KW-0862">Zinc</keyword>
<dbReference type="PANTHER" id="PTHR47694">
    <property type="entry name" value="PLANT UBX DOMAIN-CONTAINING PROTEIN 2"/>
    <property type="match status" value="1"/>
</dbReference>
<keyword evidence="9" id="KW-1185">Reference proteome</keyword>
<evidence type="ECO:0000256" key="4">
    <source>
        <dbReference type="ARBA" id="ARBA00022833"/>
    </source>
</evidence>
<proteinExistence type="predicted"/>
<organism evidence="8 9">
    <name type="scientific">Riccia sorocarpa</name>
    <dbReference type="NCBI Taxonomy" id="122646"/>
    <lineage>
        <taxon>Eukaryota</taxon>
        <taxon>Viridiplantae</taxon>
        <taxon>Streptophyta</taxon>
        <taxon>Embryophyta</taxon>
        <taxon>Marchantiophyta</taxon>
        <taxon>Marchantiopsida</taxon>
        <taxon>Marchantiidae</taxon>
        <taxon>Marchantiales</taxon>
        <taxon>Ricciaceae</taxon>
        <taxon>Riccia</taxon>
    </lineage>
</organism>
<dbReference type="GO" id="GO:0008270">
    <property type="term" value="F:zinc ion binding"/>
    <property type="evidence" value="ECO:0007669"/>
    <property type="project" value="UniProtKB-KW"/>
</dbReference>
<dbReference type="Pfam" id="PF00789">
    <property type="entry name" value="UBX"/>
    <property type="match status" value="1"/>
</dbReference>
<dbReference type="Gene3D" id="3.10.20.90">
    <property type="entry name" value="Phosphatidylinositol 3-kinase Catalytic Subunit, Chain A, domain 1"/>
    <property type="match status" value="1"/>
</dbReference>
<accession>A0ABD3GIR0</accession>
<evidence type="ECO:0000259" key="7">
    <source>
        <dbReference type="PROSITE" id="PS50033"/>
    </source>
</evidence>
<dbReference type="InterPro" id="IPR001012">
    <property type="entry name" value="UBX_dom"/>
</dbReference>
<dbReference type="AlphaFoldDB" id="A0ABD3GIR0"/>
<sequence>MEEVKSKGKDFFRKLGFSRSTPAFKGQGYTTGGTTQSRSIPEQVPVASPCSIGRGNRAGQQQGDWRKSQQEKWERERGIAPPVQVPSQRCGSTPPSHSSSAHVHRNTSPAHGHLVESVNTLASAAASVKSPVGASLEVDTRESTGTLQVLNNDIRPPMKHSLPPDLLTGHGSQFDPYTPVLSSRGSTSSSIQSFAGSTVSQLSPKVQCPVCQKFWNSEAEVSTHIDDCTGNSVVSLDENYNNCKLGALEREQEGNMELDLDEAVATFLSGDPPASSLETIQRLLGNVQMNPAEDKYRKIRLENPKIKEALVSSPGGLKVFLAVGFLLVVEGSEKVLLMGVPSHEQKLRIDATIAYITSYRNENKTSAPASGQTRAPVKIDRQLKIFLASNDHLEERFELPPSFYELTAAEVKLEAEARRKKLEDAKMLMTKASREKLAAAGKRRYKATVLRVKLPDGVILQGYFGAQESTSVLYEFVASTLSNPHESFDLVVPAATKHRVVPRYLQAGGQSLTLDEADLIPKALLKLKIHGDAPFAGLKSEYYGLCEQLSLTSLLDPADFVQK</sequence>
<keyword evidence="1" id="KW-0479">Metal-binding</keyword>
<evidence type="ECO:0000256" key="5">
    <source>
        <dbReference type="ARBA" id="ARBA00023204"/>
    </source>
</evidence>
<dbReference type="SUPFAM" id="SSF54236">
    <property type="entry name" value="Ubiquitin-like"/>
    <property type="match status" value="1"/>
</dbReference>
<dbReference type="SUPFAM" id="SSF143503">
    <property type="entry name" value="PUG domain-like"/>
    <property type="match status" value="1"/>
</dbReference>
<dbReference type="GO" id="GO:0006281">
    <property type="term" value="P:DNA repair"/>
    <property type="evidence" value="ECO:0007669"/>
    <property type="project" value="UniProtKB-KW"/>
</dbReference>
<dbReference type="InterPro" id="IPR036339">
    <property type="entry name" value="PUB-like_dom_sf"/>
</dbReference>
<gene>
    <name evidence="8" type="ORF">R1sor_026992</name>
</gene>
<feature type="domain" description="UBX" evidence="7">
    <location>
        <begin position="443"/>
        <end position="527"/>
    </location>
</feature>
<comment type="caution">
    <text evidence="8">The sequence shown here is derived from an EMBL/GenBank/DDBJ whole genome shotgun (WGS) entry which is preliminary data.</text>
</comment>
<dbReference type="InterPro" id="IPR006642">
    <property type="entry name" value="Rad18_UBZ4"/>
</dbReference>
<reference evidence="8 9" key="1">
    <citation type="submission" date="2024-09" db="EMBL/GenBank/DDBJ databases">
        <title>Chromosome-scale assembly of Riccia sorocarpa.</title>
        <authorList>
            <person name="Paukszto L."/>
        </authorList>
    </citation>
    <scope>NUCLEOTIDE SEQUENCE [LARGE SCALE GENOMIC DNA]</scope>
    <source>
        <strain evidence="8">LP-2024</strain>
        <tissue evidence="8">Aerial parts of the thallus</tissue>
    </source>
</reference>
<evidence type="ECO:0000313" key="9">
    <source>
        <dbReference type="Proteomes" id="UP001633002"/>
    </source>
</evidence>
<evidence type="ECO:0000256" key="6">
    <source>
        <dbReference type="SAM" id="MobiDB-lite"/>
    </source>
</evidence>
<feature type="compositionally biased region" description="Low complexity" evidence="6">
    <location>
        <begin position="26"/>
        <end position="36"/>
    </location>
</feature>
<dbReference type="InterPro" id="IPR029071">
    <property type="entry name" value="Ubiquitin-like_domsf"/>
</dbReference>
<name>A0ABD3GIR0_9MARC</name>
<dbReference type="Proteomes" id="UP001633002">
    <property type="component" value="Unassembled WGS sequence"/>
</dbReference>
<feature type="compositionally biased region" description="Basic and acidic residues" evidence="6">
    <location>
        <begin position="64"/>
        <end position="78"/>
    </location>
</feature>
<dbReference type="Gene3D" id="1.20.58.2190">
    <property type="match status" value="1"/>
</dbReference>
<keyword evidence="2" id="KW-0227">DNA damage</keyword>
<keyword evidence="3" id="KW-0863">Zinc-finger</keyword>
<feature type="compositionally biased region" description="Basic and acidic residues" evidence="6">
    <location>
        <begin position="1"/>
        <end position="13"/>
    </location>
</feature>
<evidence type="ECO:0000256" key="3">
    <source>
        <dbReference type="ARBA" id="ARBA00022771"/>
    </source>
</evidence>
<dbReference type="PANTHER" id="PTHR47694:SF1">
    <property type="entry name" value="PLANT UBX DOMAIN-CONTAINING PROTEIN 2"/>
    <property type="match status" value="1"/>
</dbReference>
<dbReference type="PROSITE" id="PS50033">
    <property type="entry name" value="UBX"/>
    <property type="match status" value="1"/>
</dbReference>
<evidence type="ECO:0000256" key="2">
    <source>
        <dbReference type="ARBA" id="ARBA00022763"/>
    </source>
</evidence>
<dbReference type="Gene3D" id="3.30.160.60">
    <property type="entry name" value="Classic Zinc Finger"/>
    <property type="match status" value="1"/>
</dbReference>
<evidence type="ECO:0000256" key="1">
    <source>
        <dbReference type="ARBA" id="ARBA00022723"/>
    </source>
</evidence>
<keyword evidence="5" id="KW-0234">DNA repair</keyword>